<dbReference type="GO" id="GO:0008800">
    <property type="term" value="F:beta-lactamase activity"/>
    <property type="evidence" value="ECO:0007669"/>
    <property type="project" value="InterPro"/>
</dbReference>
<evidence type="ECO:0000259" key="3">
    <source>
        <dbReference type="Pfam" id="PF18042"/>
    </source>
</evidence>
<dbReference type="Gene3D" id="3.10.450.280">
    <property type="match status" value="1"/>
</dbReference>
<dbReference type="AlphaFoldDB" id="A0A9E7DC68"/>
<dbReference type="Gene3D" id="3.40.710.10">
    <property type="entry name" value="DD-peptidase/beta-lactamase superfamily"/>
    <property type="match status" value="1"/>
</dbReference>
<evidence type="ECO:0000313" key="4">
    <source>
        <dbReference type="EMBL" id="UQF79666.1"/>
    </source>
</evidence>
<feature type="domain" description="Beta-lactamase class A catalytic" evidence="2">
    <location>
        <begin position="252"/>
        <end position="350"/>
    </location>
</feature>
<dbReference type="Proteomes" id="UP000830236">
    <property type="component" value="Chromosome"/>
</dbReference>
<proteinExistence type="predicted"/>
<dbReference type="EMBL" id="CP097095">
    <property type="protein sequence ID" value="UQF79666.1"/>
    <property type="molecule type" value="Genomic_DNA"/>
</dbReference>
<dbReference type="Pfam" id="PF18042">
    <property type="entry name" value="ORF_12_N"/>
    <property type="match status" value="1"/>
</dbReference>
<dbReference type="InterPro" id="IPR012338">
    <property type="entry name" value="Beta-lactam/transpept-like"/>
</dbReference>
<evidence type="ECO:0000259" key="2">
    <source>
        <dbReference type="Pfam" id="PF13354"/>
    </source>
</evidence>
<accession>A0A9E7DC68</accession>
<feature type="compositionally biased region" description="Low complexity" evidence="1">
    <location>
        <begin position="569"/>
        <end position="587"/>
    </location>
</feature>
<dbReference type="KEGG" id="agh:M3I41_08890"/>
<dbReference type="GO" id="GO:0030655">
    <property type="term" value="P:beta-lactam antibiotic catabolic process"/>
    <property type="evidence" value="ECO:0007669"/>
    <property type="project" value="InterPro"/>
</dbReference>
<dbReference type="InterPro" id="IPR045155">
    <property type="entry name" value="Beta-lactam_cat"/>
</dbReference>
<evidence type="ECO:0000256" key="1">
    <source>
        <dbReference type="SAM" id="MobiDB-lite"/>
    </source>
</evidence>
<organism evidence="4 5">
    <name type="scientific">Actinomyces graevenitzii</name>
    <dbReference type="NCBI Taxonomy" id="55565"/>
    <lineage>
        <taxon>Bacteria</taxon>
        <taxon>Bacillati</taxon>
        <taxon>Actinomycetota</taxon>
        <taxon>Actinomycetes</taxon>
        <taxon>Actinomycetales</taxon>
        <taxon>Actinomycetaceae</taxon>
        <taxon>Actinomyces</taxon>
    </lineage>
</organism>
<protein>
    <submittedName>
        <fullName evidence="4">Cpe/LpqF family protein</fullName>
    </submittedName>
</protein>
<dbReference type="InterPro" id="IPR040846">
    <property type="entry name" value="ORF_12_N"/>
</dbReference>
<feature type="region of interest" description="Disordered" evidence="1">
    <location>
        <begin position="538"/>
        <end position="597"/>
    </location>
</feature>
<feature type="compositionally biased region" description="Basic residues" evidence="1">
    <location>
        <begin position="554"/>
        <end position="568"/>
    </location>
</feature>
<sequence length="597" mass="63598">MAAKAMRKWGALGTTSARVSATAVRVSTTAAHVVAVAGRKLRVNAHLKTRRKLQTLTVAVSALALLAGCGPSQPRVAVAPTATYKAEVVRDMPTTPAGVAASWLLYSISNSKSITQAQIRSHFSQSLLKQTSSSNLYNSLTKLRAAGPYTMLGYEDSGNRLLIGVQDSNGRQISIDLVADSRSQIVSLTFGRLGRVPVITDEASLARALNEVGDDGSGVRRAASASQPRYQSSFLVARIDTLNGCGSPLTLSNADDQMPIGRLVDLYTLAGVAEAVIDGGVEINQNATVLPSMIAQGYGRNDATMIGKKYPLRVVASHTIHESDPTSATMLMKTVGADGIRAAAQNTGKQDLTSFSPLLTPRALGQIAWSDSDLRFYWREANKQPEQQRQALHTALVNSLSRGSVAMDPNRYQDVLWPEGIGWFASAREICRAQSYLGQLSQRDVNTDALLRNAMVVENGVHIDSSQWTYATYVGAESPGQLAMTWVLTSPEGARYCLVMILAARDNTTLPSPLWLQAVARQVIDRLPIWIAAKEPKASATATATATNPTAKATKGKASKSKATKGSRRASQSPAPATPAPSSASTARPDKATSSPR</sequence>
<dbReference type="SUPFAM" id="SSF56601">
    <property type="entry name" value="beta-lactamase/transpeptidase-like"/>
    <property type="match status" value="1"/>
</dbReference>
<dbReference type="Pfam" id="PF13354">
    <property type="entry name" value="Beta-lactamase2"/>
    <property type="match status" value="1"/>
</dbReference>
<feature type="compositionally biased region" description="Low complexity" evidence="1">
    <location>
        <begin position="538"/>
        <end position="553"/>
    </location>
</feature>
<gene>
    <name evidence="4" type="ORF">M3I41_08890</name>
</gene>
<evidence type="ECO:0000313" key="5">
    <source>
        <dbReference type="Proteomes" id="UP000830236"/>
    </source>
</evidence>
<name>A0A9E7DC68_9ACTO</name>
<reference evidence="4" key="1">
    <citation type="submission" date="2022-05" db="EMBL/GenBank/DDBJ databases">
        <title>Using nanopore sequencing to obtain complete genomes from saliva samples.</title>
        <authorList>
            <person name="Baker J.L."/>
        </authorList>
    </citation>
    <scope>NUCLEOTIDE SEQUENCE</scope>
    <source>
        <strain evidence="4">JCVI-JB-Ag32</strain>
    </source>
</reference>
<feature type="domain" description="ORF 12 gene product N-terminal" evidence="3">
    <location>
        <begin position="92"/>
        <end position="185"/>
    </location>
</feature>